<dbReference type="AlphaFoldDB" id="A0A7J6WSV9"/>
<dbReference type="PANTHER" id="PTHR44259:SF114">
    <property type="entry name" value="OS06G0707300 PROTEIN"/>
    <property type="match status" value="1"/>
</dbReference>
<dbReference type="SUPFAM" id="SSF81383">
    <property type="entry name" value="F-box domain"/>
    <property type="match status" value="1"/>
</dbReference>
<organism evidence="1 2">
    <name type="scientific">Thalictrum thalictroides</name>
    <name type="common">Rue-anemone</name>
    <name type="synonym">Anemone thalictroides</name>
    <dbReference type="NCBI Taxonomy" id="46969"/>
    <lineage>
        <taxon>Eukaryota</taxon>
        <taxon>Viridiplantae</taxon>
        <taxon>Streptophyta</taxon>
        <taxon>Embryophyta</taxon>
        <taxon>Tracheophyta</taxon>
        <taxon>Spermatophyta</taxon>
        <taxon>Magnoliopsida</taxon>
        <taxon>Ranunculales</taxon>
        <taxon>Ranunculaceae</taxon>
        <taxon>Thalictroideae</taxon>
        <taxon>Thalictrum</taxon>
    </lineage>
</organism>
<evidence type="ECO:0008006" key="3">
    <source>
        <dbReference type="Google" id="ProtNLM"/>
    </source>
</evidence>
<dbReference type="InterPro" id="IPR036047">
    <property type="entry name" value="F-box-like_dom_sf"/>
</dbReference>
<dbReference type="OrthoDB" id="642536at2759"/>
<reference evidence="1 2" key="1">
    <citation type="submission" date="2020-06" db="EMBL/GenBank/DDBJ databases">
        <title>Transcriptomic and genomic resources for Thalictrum thalictroides and T. hernandezii: Facilitating candidate gene discovery in an emerging model plant lineage.</title>
        <authorList>
            <person name="Arias T."/>
            <person name="Riano-Pachon D.M."/>
            <person name="Di Stilio V.S."/>
        </authorList>
    </citation>
    <scope>NUCLEOTIDE SEQUENCE [LARGE SCALE GENOMIC DNA]</scope>
    <source>
        <strain evidence="2">cv. WT478/WT964</strain>
        <tissue evidence="1">Leaves</tissue>
    </source>
</reference>
<keyword evidence="2" id="KW-1185">Reference proteome</keyword>
<comment type="caution">
    <text evidence="1">The sequence shown here is derived from an EMBL/GenBank/DDBJ whole genome shotgun (WGS) entry which is preliminary data.</text>
</comment>
<dbReference type="EMBL" id="JABWDY010011788">
    <property type="protein sequence ID" value="KAF5199555.1"/>
    <property type="molecule type" value="Genomic_DNA"/>
</dbReference>
<evidence type="ECO:0000313" key="1">
    <source>
        <dbReference type="EMBL" id="KAF5199555.1"/>
    </source>
</evidence>
<protein>
    <recommendedName>
        <fullName evidence="3">F-box protein</fullName>
    </recommendedName>
</protein>
<proteinExistence type="predicted"/>
<dbReference type="InterPro" id="IPR050942">
    <property type="entry name" value="F-box_BR-signaling"/>
</dbReference>
<sequence>MAPAVDWSGLVRDILELIVRRLITVSDNLTFSAVCSSWRSVAVKNRCYLPHKYPGLIFPGSRIKKSKTRHYLQPVPESEYYYNNNDDMNKTPEIVQVPHRYYSCGSSLGWLVLIDNHFIMQLFNQLTTVKVFLVNYCESATPIIKAAPSITE</sequence>
<evidence type="ECO:0000313" key="2">
    <source>
        <dbReference type="Proteomes" id="UP000554482"/>
    </source>
</evidence>
<accession>A0A7J6WSV9</accession>
<dbReference type="Proteomes" id="UP000554482">
    <property type="component" value="Unassembled WGS sequence"/>
</dbReference>
<name>A0A7J6WSV9_THATH</name>
<dbReference type="PANTHER" id="PTHR44259">
    <property type="entry name" value="OS07G0183000 PROTEIN-RELATED"/>
    <property type="match status" value="1"/>
</dbReference>
<dbReference type="Gene3D" id="1.20.1280.50">
    <property type="match status" value="1"/>
</dbReference>
<gene>
    <name evidence="1" type="ORF">FRX31_010867</name>
</gene>